<dbReference type="EMBL" id="PUHQ01000006">
    <property type="protein sequence ID" value="KAG0666129.1"/>
    <property type="molecule type" value="Genomic_DNA"/>
</dbReference>
<reference evidence="10 11" key="1">
    <citation type="submission" date="2020-11" db="EMBL/GenBank/DDBJ databases">
        <title>Kefir isolates.</title>
        <authorList>
            <person name="Marcisauskas S."/>
            <person name="Kim Y."/>
            <person name="Blasche S."/>
        </authorList>
    </citation>
    <scope>NUCLEOTIDE SEQUENCE [LARGE SCALE GENOMIC DNA]</scope>
    <source>
        <strain evidence="10 11">KR</strain>
    </source>
</reference>
<dbReference type="GO" id="GO:0005737">
    <property type="term" value="C:cytoplasm"/>
    <property type="evidence" value="ECO:0007669"/>
    <property type="project" value="TreeGrafter"/>
</dbReference>
<evidence type="ECO:0000256" key="3">
    <source>
        <dbReference type="ARBA" id="ARBA00022777"/>
    </source>
</evidence>
<dbReference type="Pfam" id="PF04227">
    <property type="entry name" value="Indigoidine_A"/>
    <property type="match status" value="1"/>
</dbReference>
<gene>
    <name evidence="10" type="ORF">C6P46_005480</name>
</gene>
<accession>A0A9P7B9V8</accession>
<dbReference type="OrthoDB" id="198885at2759"/>
<dbReference type="AlphaFoldDB" id="A0A9P7B9V8"/>
<evidence type="ECO:0000256" key="5">
    <source>
        <dbReference type="ARBA" id="ARBA00023211"/>
    </source>
</evidence>
<dbReference type="Gene3D" id="3.40.1790.10">
    <property type="entry name" value="Indigoidine synthase domain"/>
    <property type="match status" value="1"/>
</dbReference>
<dbReference type="SUPFAM" id="SSF53613">
    <property type="entry name" value="Ribokinase-like"/>
    <property type="match status" value="1"/>
</dbReference>
<dbReference type="Gene3D" id="3.40.1190.20">
    <property type="match status" value="1"/>
</dbReference>
<dbReference type="PANTHER" id="PTHR42909:SF1">
    <property type="entry name" value="CARBOHYDRATE KINASE PFKB DOMAIN-CONTAINING PROTEIN"/>
    <property type="match status" value="1"/>
</dbReference>
<feature type="domain" description="Carbohydrate kinase PfkB" evidence="9">
    <location>
        <begin position="402"/>
        <end position="613"/>
    </location>
</feature>
<keyword evidence="3" id="KW-0418">Kinase</keyword>
<dbReference type="Pfam" id="PF00294">
    <property type="entry name" value="PfkB"/>
    <property type="match status" value="1"/>
</dbReference>
<evidence type="ECO:0000256" key="2">
    <source>
        <dbReference type="ARBA" id="ARBA00022723"/>
    </source>
</evidence>
<keyword evidence="2" id="KW-0479">Metal-binding</keyword>
<comment type="caution">
    <text evidence="10">The sequence shown here is derived from an EMBL/GenBank/DDBJ whole genome shotgun (WGS) entry which is preliminary data.</text>
</comment>
<dbReference type="PROSITE" id="PS00584">
    <property type="entry name" value="PFKB_KINASES_2"/>
    <property type="match status" value="1"/>
</dbReference>
<dbReference type="GO" id="GO:0016798">
    <property type="term" value="F:hydrolase activity, acting on glycosyl bonds"/>
    <property type="evidence" value="ECO:0007669"/>
    <property type="project" value="UniProtKB-KW"/>
</dbReference>
<evidence type="ECO:0000313" key="10">
    <source>
        <dbReference type="EMBL" id="KAG0666129.1"/>
    </source>
</evidence>
<keyword evidence="6" id="KW-0456">Lyase</keyword>
<sequence length="793" mass="83676">MLRTTPLRTARSRVRTFSNYAAVRSWAPSTTTRPSLAGLPIDVAPEVAQAQADGKPIVALESTLITHGLPPPHSQSLPRECEDILRAQGVTPATIAILNGRIKVGVEGKNLDYLAERGWAARKDKRAAERLWKVGRRELGAAVVKRLDGGTTVSGTMAVAHLAGIKIFSTGGIGGVHRGAETSFDISSDLISLGDTPVAVVCAGSKSILDIGLTLEYLEAHAVPVAGFKTSDWPAFYTAQSGFKAPMRLDSAAEVAETILMTDRLGLPSSLLLGNPIPAEYHAVGEELQRAVDQAVAESVENGMARSGKQVTPWLLQRVAELSEGRSLASNKALIKNNVRVGGEVAIEYARLLKETHGLRASSFAPSLTSMKPTHAPTAAPQEEAPRAINPPARAKILVAGVLAVDISMVPAAASPLQTTAPGKVVLSLGGVAGNVAGAAHSILASATPDGQHDVLLLAPVAEDTLGDVARSGLSRRGMRTDGLVAPSEARTATCGILLDEKGELVGGIADMDIAHQLDGAEIVKRIKIAQPELVCCDGNLSQSAMREIVTQCALTNTSTFFEPTSNQKALQLLRALEGADRSLTAHLPATSSLVTFSAPNIHELTQMYEHACLSEHALYAAREWFDYYTVSAQDLALRLPKWVLDEGLAQMAIRMLATSIFGALFIKSGSRGVLVAQRISDVDQSSEWTSLRKSKGTVVIRSGAPGDVIVLKHFAALPLQEQEIRNVTGAGDNLAGALLAGMSRGLSPALPADMDRLVELAQQAAINTLKSDEAVGDHSLLSQGRLLPGPRS</sequence>
<evidence type="ECO:0000256" key="6">
    <source>
        <dbReference type="ARBA" id="ARBA00023239"/>
    </source>
</evidence>
<evidence type="ECO:0000313" key="11">
    <source>
        <dbReference type="Proteomes" id="UP000777482"/>
    </source>
</evidence>
<dbReference type="InterPro" id="IPR002173">
    <property type="entry name" value="Carboh/pur_kinase_PfkB_CS"/>
</dbReference>
<keyword evidence="1" id="KW-0808">Transferase</keyword>
<feature type="region of interest" description="Disordered" evidence="8">
    <location>
        <begin position="366"/>
        <end position="385"/>
    </location>
</feature>
<name>A0A9P7B9V8_RHOMI</name>
<dbReference type="InterPro" id="IPR007342">
    <property type="entry name" value="PsuG"/>
</dbReference>
<keyword evidence="4" id="KW-0378">Hydrolase</keyword>
<dbReference type="GO" id="GO:0004730">
    <property type="term" value="F:pseudouridylate synthase activity"/>
    <property type="evidence" value="ECO:0007669"/>
    <property type="project" value="InterPro"/>
</dbReference>
<dbReference type="PANTHER" id="PTHR42909">
    <property type="entry name" value="ZGC:136858"/>
    <property type="match status" value="1"/>
</dbReference>
<protein>
    <recommendedName>
        <fullName evidence="9">Carbohydrate kinase PfkB domain-containing protein</fullName>
    </recommendedName>
</protein>
<evidence type="ECO:0000259" key="9">
    <source>
        <dbReference type="Pfam" id="PF00294"/>
    </source>
</evidence>
<evidence type="ECO:0000256" key="7">
    <source>
        <dbReference type="ARBA" id="ARBA00023295"/>
    </source>
</evidence>
<keyword evidence="5" id="KW-0464">Manganese</keyword>
<dbReference type="InterPro" id="IPR029056">
    <property type="entry name" value="Ribokinase-like"/>
</dbReference>
<dbReference type="InterPro" id="IPR011611">
    <property type="entry name" value="PfkB_dom"/>
</dbReference>
<dbReference type="Proteomes" id="UP000777482">
    <property type="component" value="Unassembled WGS sequence"/>
</dbReference>
<dbReference type="GO" id="GO:0046872">
    <property type="term" value="F:metal ion binding"/>
    <property type="evidence" value="ECO:0007669"/>
    <property type="project" value="UniProtKB-KW"/>
</dbReference>
<evidence type="ECO:0000256" key="1">
    <source>
        <dbReference type="ARBA" id="ARBA00022679"/>
    </source>
</evidence>
<dbReference type="GO" id="GO:0016301">
    <property type="term" value="F:kinase activity"/>
    <property type="evidence" value="ECO:0007669"/>
    <property type="project" value="UniProtKB-KW"/>
</dbReference>
<evidence type="ECO:0000256" key="4">
    <source>
        <dbReference type="ARBA" id="ARBA00022801"/>
    </source>
</evidence>
<proteinExistence type="inferred from homology"/>
<dbReference type="HAMAP" id="MF_01876">
    <property type="entry name" value="PsiMP_glycosidase"/>
    <property type="match status" value="1"/>
</dbReference>
<keyword evidence="7" id="KW-0326">Glycosidase</keyword>
<dbReference type="SUPFAM" id="SSF110581">
    <property type="entry name" value="Indigoidine synthase A-like"/>
    <property type="match status" value="1"/>
</dbReference>
<evidence type="ECO:0000256" key="8">
    <source>
        <dbReference type="SAM" id="MobiDB-lite"/>
    </source>
</evidence>
<organism evidence="10 11">
    <name type="scientific">Rhodotorula mucilaginosa</name>
    <name type="common">Yeast</name>
    <name type="synonym">Rhodotorula rubra</name>
    <dbReference type="NCBI Taxonomy" id="5537"/>
    <lineage>
        <taxon>Eukaryota</taxon>
        <taxon>Fungi</taxon>
        <taxon>Dikarya</taxon>
        <taxon>Basidiomycota</taxon>
        <taxon>Pucciniomycotina</taxon>
        <taxon>Microbotryomycetes</taxon>
        <taxon>Sporidiobolales</taxon>
        <taxon>Sporidiobolaceae</taxon>
        <taxon>Rhodotorula</taxon>
    </lineage>
</organism>
<dbReference type="InterPro" id="IPR022830">
    <property type="entry name" value="Indigdn_synthA-like"/>
</dbReference>
<keyword evidence="11" id="KW-1185">Reference proteome</keyword>